<evidence type="ECO:0000256" key="3">
    <source>
        <dbReference type="ARBA" id="ARBA00022821"/>
    </source>
</evidence>
<gene>
    <name evidence="7" type="primary">LOC115741023</name>
</gene>
<dbReference type="PROSITE" id="PS50104">
    <property type="entry name" value="TIR"/>
    <property type="match status" value="1"/>
</dbReference>
<dbReference type="GeneID" id="115741023"/>
<keyword evidence="2" id="KW-0677">Repeat</keyword>
<evidence type="ECO:0000256" key="2">
    <source>
        <dbReference type="ARBA" id="ARBA00022737"/>
    </source>
</evidence>
<dbReference type="SUPFAM" id="SSF52200">
    <property type="entry name" value="Toll/Interleukin receptor TIR domain"/>
    <property type="match status" value="1"/>
</dbReference>
<dbReference type="InterPro" id="IPR002182">
    <property type="entry name" value="NB-ARC"/>
</dbReference>
<dbReference type="Gene3D" id="1.10.8.430">
    <property type="entry name" value="Helical domain of apoptotic protease-activating factors"/>
    <property type="match status" value="1"/>
</dbReference>
<keyword evidence="6" id="KW-1185">Reference proteome</keyword>
<keyword evidence="1" id="KW-0433">Leucine-rich repeat</keyword>
<keyword evidence="4" id="KW-0812">Transmembrane</keyword>
<dbReference type="InterPro" id="IPR027417">
    <property type="entry name" value="P-loop_NTPase"/>
</dbReference>
<keyword evidence="4" id="KW-0472">Membrane</keyword>
<dbReference type="InterPro" id="IPR003591">
    <property type="entry name" value="Leu-rich_rpt_typical-subtyp"/>
</dbReference>
<keyword evidence="3" id="KW-0611">Plant defense</keyword>
<keyword evidence="4" id="KW-1133">Transmembrane helix</keyword>
<dbReference type="Pfam" id="PF23598">
    <property type="entry name" value="LRR_14"/>
    <property type="match status" value="1"/>
</dbReference>
<dbReference type="Pfam" id="PF23282">
    <property type="entry name" value="WHD_ROQ1"/>
    <property type="match status" value="1"/>
</dbReference>
<evidence type="ECO:0000256" key="4">
    <source>
        <dbReference type="SAM" id="Phobius"/>
    </source>
</evidence>
<accession>A0ABM3H9W5</accession>
<feature type="transmembrane region" description="Helical" evidence="4">
    <location>
        <begin position="6"/>
        <end position="22"/>
    </location>
</feature>
<dbReference type="Pfam" id="PF01582">
    <property type="entry name" value="TIR"/>
    <property type="match status" value="1"/>
</dbReference>
<organism evidence="6 7">
    <name type="scientific">Rhodamnia argentea</name>
    <dbReference type="NCBI Taxonomy" id="178133"/>
    <lineage>
        <taxon>Eukaryota</taxon>
        <taxon>Viridiplantae</taxon>
        <taxon>Streptophyta</taxon>
        <taxon>Embryophyta</taxon>
        <taxon>Tracheophyta</taxon>
        <taxon>Spermatophyta</taxon>
        <taxon>Magnoliopsida</taxon>
        <taxon>eudicotyledons</taxon>
        <taxon>Gunneridae</taxon>
        <taxon>Pentapetalae</taxon>
        <taxon>rosids</taxon>
        <taxon>malvids</taxon>
        <taxon>Myrtales</taxon>
        <taxon>Myrtaceae</taxon>
        <taxon>Myrtoideae</taxon>
        <taxon>Myrteae</taxon>
        <taxon>Australasian group</taxon>
        <taxon>Rhodamnia</taxon>
    </lineage>
</organism>
<dbReference type="PANTHER" id="PTHR11017">
    <property type="entry name" value="LEUCINE-RICH REPEAT-CONTAINING PROTEIN"/>
    <property type="match status" value="1"/>
</dbReference>
<reference evidence="7" key="1">
    <citation type="submission" date="2025-08" db="UniProtKB">
        <authorList>
            <consortium name="RefSeq"/>
        </authorList>
    </citation>
    <scope>IDENTIFICATION</scope>
    <source>
        <tissue evidence="7">Leaf</tissue>
    </source>
</reference>
<dbReference type="InterPro" id="IPR055414">
    <property type="entry name" value="LRR_R13L4/SHOC2-like"/>
</dbReference>
<dbReference type="PRINTS" id="PR00364">
    <property type="entry name" value="DISEASERSIST"/>
</dbReference>
<proteinExistence type="predicted"/>
<dbReference type="RefSeq" id="XP_048133387.1">
    <property type="nucleotide sequence ID" value="XM_048277430.1"/>
</dbReference>
<evidence type="ECO:0000313" key="6">
    <source>
        <dbReference type="Proteomes" id="UP000827889"/>
    </source>
</evidence>
<dbReference type="Gene3D" id="3.40.50.10140">
    <property type="entry name" value="Toll/interleukin-1 receptor homology (TIR) domain"/>
    <property type="match status" value="1"/>
</dbReference>
<evidence type="ECO:0000256" key="1">
    <source>
        <dbReference type="ARBA" id="ARBA00022614"/>
    </source>
</evidence>
<dbReference type="InterPro" id="IPR042197">
    <property type="entry name" value="Apaf_helical"/>
</dbReference>
<dbReference type="SUPFAM" id="SSF52058">
    <property type="entry name" value="L domain-like"/>
    <property type="match status" value="2"/>
</dbReference>
<dbReference type="PANTHER" id="PTHR11017:SF570">
    <property type="entry name" value="DISEASE RESISTANCE PROTEIN (TIR-NBS CLASS)-RELATED"/>
    <property type="match status" value="1"/>
</dbReference>
<dbReference type="InterPro" id="IPR035897">
    <property type="entry name" value="Toll_tir_struct_dom_sf"/>
</dbReference>
<dbReference type="Pfam" id="PF00931">
    <property type="entry name" value="NB-ARC"/>
    <property type="match status" value="1"/>
</dbReference>
<dbReference type="SUPFAM" id="SSF52540">
    <property type="entry name" value="P-loop containing nucleoside triphosphate hydrolases"/>
    <property type="match status" value="1"/>
</dbReference>
<dbReference type="InterPro" id="IPR032675">
    <property type="entry name" value="LRR_dom_sf"/>
</dbReference>
<feature type="domain" description="TIR" evidence="5">
    <location>
        <begin position="56"/>
        <end position="222"/>
    </location>
</feature>
<protein>
    <submittedName>
        <fullName evidence="7">Disease resistance protein RPV1-like</fullName>
    </submittedName>
</protein>
<dbReference type="InterPro" id="IPR000157">
    <property type="entry name" value="TIR_dom"/>
</dbReference>
<evidence type="ECO:0000259" key="5">
    <source>
        <dbReference type="PROSITE" id="PS50104"/>
    </source>
</evidence>
<dbReference type="Gene3D" id="3.80.10.10">
    <property type="entry name" value="Ribonuclease Inhibitor"/>
    <property type="match status" value="3"/>
</dbReference>
<dbReference type="InterPro" id="IPR044974">
    <property type="entry name" value="Disease_R_plants"/>
</dbReference>
<dbReference type="SMART" id="SM00369">
    <property type="entry name" value="LRR_TYP"/>
    <property type="match status" value="3"/>
</dbReference>
<dbReference type="Proteomes" id="UP000827889">
    <property type="component" value="Chromosome 4"/>
</dbReference>
<name>A0ABM3H9W5_9MYRT</name>
<dbReference type="Gene3D" id="3.40.50.300">
    <property type="entry name" value="P-loop containing nucleotide triphosphate hydrolases"/>
    <property type="match status" value="1"/>
</dbReference>
<evidence type="ECO:0000313" key="7">
    <source>
        <dbReference type="RefSeq" id="XP_048133387.1"/>
    </source>
</evidence>
<sequence length="1153" mass="130975">MTPFWHYLTPVLIFVAGYFIVTKKNQRTIPRSQDEDTGKQSDSELSASYYTSVLGNNYYVFLSFRGADTRKGFIDHLYHRLVDMSLHHSDFVFRDDDKLRIGQPIGDNLLDAIKRSKISIPVISEDYAGSKWCLIELIEIMECHERTGQIVLPVLYNVKTDHVKTMTGKFGEAFRREKHRFDEEFEGKAKAALQKVVKNKVYKLEDYSGYEGKLVKELIEAIVLRQQHDFPPSFPKDLVGIDDHVARVMNLADIASPETSMETQIIVIYGIGGIGKTTLATFIYKELFDKFNCHSCLNDIRETIKSKGMEYVQSLLASHITKGRVHDSGIEMIRRKCKEKKVLILLDDVDSQDHLDNLIGGCEFKSGSRIIITCRDKFLLKPEYKGYELTEMNMQDALVLFRKYAFKGEQTPIELIALSSDIVATTGGIPLALMIMGSFLNRKDKSIWTETLEKLKKVPHIDVQQKLRISYDSLGYEERQMFLDIACFFIGIDKRIVAYLWKDLHYRVDSGFKRMIELSLIIDDDNNELRMHDHLRVLGRAIARPAHKKLWKRSRLWDEEAITVQRSEKENTNVEALHLDENGSSMFMKRKSFKKMPYLKFLRLSKVKFDGDYEDSLSELRWLEWKSCPDSFTATNVHLEKLVILNLSGGSISENWGGWTSITAERLKVLNLSQCLDLKSTPDLSAFENLEMLILESCENLEVIDPSIGKLERLVSLNLRYCGILKVLPEQLGKLKALEELALDETDVQEIPPWIGSLGKLKTLSAVGCRLLARVDDSISDLLSLSTLNLKACVSLQGFAVSFQAQGKLQHLSLERCNKLREIPSSIGNLGELVELDLSHTIIDELPESMGELKKLKILRISHSTIKKLPIAIGELKSLEELHASGCRKLEGQIPREVNGLSSLKTLRLGGAKISGLPENFHELSSLEDLDLLGCVQLQSLPEPPSRLSSLQLTCWSGELQSFSHLMHLKELTLHSCTSLRSIPELPSCIQKLRVRSCPNLKKLSILPKWKSLSELELLQCNGLKELDGLEALTSLRKLNLSTSTDLSNLNSFDDLESVSSSDSRSFNFKKADNLHVILGFENLRSLEVLNISGRKHIERLNLSNSEHLRQLIVKDCPRLVEILILNIVSLERFDWDGRQPQITRVSSARPAT</sequence>
<dbReference type="SMART" id="SM00255">
    <property type="entry name" value="TIR"/>
    <property type="match status" value="1"/>
</dbReference>
<dbReference type="InterPro" id="IPR058192">
    <property type="entry name" value="WHD_ROQ1-like"/>
</dbReference>